<feature type="non-terminal residue" evidence="1">
    <location>
        <position position="1"/>
    </location>
</feature>
<evidence type="ECO:0000313" key="1">
    <source>
        <dbReference type="EMBL" id="GAI92395.1"/>
    </source>
</evidence>
<name>X1TXU1_9ZZZZ</name>
<organism evidence="1">
    <name type="scientific">marine sediment metagenome</name>
    <dbReference type="NCBI Taxonomy" id="412755"/>
    <lineage>
        <taxon>unclassified sequences</taxon>
        <taxon>metagenomes</taxon>
        <taxon>ecological metagenomes</taxon>
    </lineage>
</organism>
<dbReference type="AlphaFoldDB" id="X1TXU1"/>
<reference evidence="1" key="1">
    <citation type="journal article" date="2014" name="Front. Microbiol.">
        <title>High frequency of phylogenetically diverse reductive dehalogenase-homologous genes in deep subseafloor sedimentary metagenomes.</title>
        <authorList>
            <person name="Kawai M."/>
            <person name="Futagami T."/>
            <person name="Toyoda A."/>
            <person name="Takaki Y."/>
            <person name="Nishi S."/>
            <person name="Hori S."/>
            <person name="Arai W."/>
            <person name="Tsubouchi T."/>
            <person name="Morono Y."/>
            <person name="Uchiyama I."/>
            <person name="Ito T."/>
            <person name="Fujiyama A."/>
            <person name="Inagaki F."/>
            <person name="Takami H."/>
        </authorList>
    </citation>
    <scope>NUCLEOTIDE SEQUENCE</scope>
    <source>
        <strain evidence="1">Expedition CK06-06</strain>
    </source>
</reference>
<sequence>EGNLFSLESIIEIIVFPILRRLLHREKVVAKQTQFGVEYWVTSPVGPLLTRRTNIGQLIAALEEKGLVVRKCVSGEFTELYTMLPTRLLRSLVHVFNQFWFSYIKLAYPALGNIIILDKKGGTLS</sequence>
<proteinExistence type="predicted"/>
<comment type="caution">
    <text evidence="1">The sequence shown here is derived from an EMBL/GenBank/DDBJ whole genome shotgun (WGS) entry which is preliminary data.</text>
</comment>
<dbReference type="EMBL" id="BARW01020507">
    <property type="protein sequence ID" value="GAI92395.1"/>
    <property type="molecule type" value="Genomic_DNA"/>
</dbReference>
<accession>X1TXU1</accession>
<gene>
    <name evidence="1" type="ORF">S12H4_34625</name>
</gene>
<protein>
    <submittedName>
        <fullName evidence="1">Uncharacterized protein</fullName>
    </submittedName>
</protein>